<dbReference type="InterPro" id="IPR036397">
    <property type="entry name" value="RNaseH_sf"/>
</dbReference>
<dbReference type="PANTHER" id="PTHR46889">
    <property type="entry name" value="TRANSPOSASE INSF FOR INSERTION SEQUENCE IS3B-RELATED"/>
    <property type="match status" value="1"/>
</dbReference>
<dbReference type="Pfam" id="PF00665">
    <property type="entry name" value="rve"/>
    <property type="match status" value="1"/>
</dbReference>
<dbReference type="NCBIfam" id="NF033516">
    <property type="entry name" value="transpos_IS3"/>
    <property type="match status" value="1"/>
</dbReference>
<feature type="domain" description="Integrase catalytic" evidence="1">
    <location>
        <begin position="128"/>
        <end position="290"/>
    </location>
</feature>
<dbReference type="GO" id="GO:0003676">
    <property type="term" value="F:nucleic acid binding"/>
    <property type="evidence" value="ECO:0007669"/>
    <property type="project" value="InterPro"/>
</dbReference>
<dbReference type="AlphaFoldDB" id="A0A1H5X9X4"/>
<dbReference type="GO" id="GO:0015074">
    <property type="term" value="P:DNA integration"/>
    <property type="evidence" value="ECO:0007669"/>
    <property type="project" value="InterPro"/>
</dbReference>
<evidence type="ECO:0000259" key="1">
    <source>
        <dbReference type="PROSITE" id="PS50994"/>
    </source>
</evidence>
<dbReference type="SUPFAM" id="SSF53098">
    <property type="entry name" value="Ribonuclease H-like"/>
    <property type="match status" value="1"/>
</dbReference>
<dbReference type="InterPro" id="IPR025948">
    <property type="entry name" value="HTH-like_dom"/>
</dbReference>
<dbReference type="Proteomes" id="UP000236753">
    <property type="component" value="Unassembled WGS sequence"/>
</dbReference>
<evidence type="ECO:0000313" key="3">
    <source>
        <dbReference type="Proteomes" id="UP000236753"/>
    </source>
</evidence>
<proteinExistence type="predicted"/>
<gene>
    <name evidence="2" type="ORF">SAMN05216334_12529</name>
</gene>
<reference evidence="2 3" key="1">
    <citation type="submission" date="2016-10" db="EMBL/GenBank/DDBJ databases">
        <authorList>
            <person name="de Groot N.N."/>
        </authorList>
    </citation>
    <scope>NUCLEOTIDE SEQUENCE [LARGE SCALE GENOMIC DNA]</scope>
    <source>
        <strain evidence="2 3">Nm13</strain>
    </source>
</reference>
<name>A0A1H5X9X4_9PROT</name>
<dbReference type="PROSITE" id="PS50994">
    <property type="entry name" value="INTEGRASE"/>
    <property type="match status" value="1"/>
</dbReference>
<dbReference type="InterPro" id="IPR001584">
    <property type="entry name" value="Integrase_cat-core"/>
</dbReference>
<dbReference type="PANTHER" id="PTHR46889:SF4">
    <property type="entry name" value="TRANSPOSASE INSO FOR INSERTION SEQUENCE ELEMENT IS911B-RELATED"/>
    <property type="match status" value="1"/>
</dbReference>
<dbReference type="InterPro" id="IPR048020">
    <property type="entry name" value="Transpos_IS3"/>
</dbReference>
<protein>
    <submittedName>
        <fullName evidence="2">Transposase InsO and inactivated derivatives</fullName>
    </submittedName>
</protein>
<sequence length="298" mass="34833">MKYAWIERHKSCWPVIRQCEALNVSSSGYFGHQRRRIADDPAIPGKRLSDAALLVHIKAVHAASKGEYGWPRIWQELRANNVRVWKERVRRLMKIHGIKARGKRKFVVTTDSKHNLPIAPNLLNRNFQPDAPNRVWASDITYIQTDTGWLYLAVVLDLYSRQIVGWSMQPHMQSSLVTDALKMAWFRRRPEPGLIFHSDRGSQYCSHAFQNILAEYGMHCSMSRKGNCWDNAPVESLWGSLKVGRLYGMRFETRRQAMDEVIDWLNYYNYRRLHSTLNYISPMKFEQNWLVAQLGKIA</sequence>
<dbReference type="Gene3D" id="3.30.420.10">
    <property type="entry name" value="Ribonuclease H-like superfamily/Ribonuclease H"/>
    <property type="match status" value="1"/>
</dbReference>
<accession>A0A1H5X9X4</accession>
<dbReference type="EMBL" id="FNUX01000025">
    <property type="protein sequence ID" value="SEG08561.1"/>
    <property type="molecule type" value="Genomic_DNA"/>
</dbReference>
<dbReference type="InterPro" id="IPR012337">
    <property type="entry name" value="RNaseH-like_sf"/>
</dbReference>
<organism evidence="2 3">
    <name type="scientific">Nitrosomonas ureae</name>
    <dbReference type="NCBI Taxonomy" id="44577"/>
    <lineage>
        <taxon>Bacteria</taxon>
        <taxon>Pseudomonadati</taxon>
        <taxon>Pseudomonadota</taxon>
        <taxon>Betaproteobacteria</taxon>
        <taxon>Nitrosomonadales</taxon>
        <taxon>Nitrosomonadaceae</taxon>
        <taxon>Nitrosomonas</taxon>
    </lineage>
</organism>
<evidence type="ECO:0000313" key="2">
    <source>
        <dbReference type="EMBL" id="SEG08561.1"/>
    </source>
</evidence>
<dbReference type="Pfam" id="PF13333">
    <property type="entry name" value="rve_2"/>
    <property type="match status" value="1"/>
</dbReference>
<dbReference type="Pfam" id="PF13276">
    <property type="entry name" value="HTH_21"/>
    <property type="match status" value="1"/>
</dbReference>
<dbReference type="InterPro" id="IPR050900">
    <property type="entry name" value="Transposase_IS3/IS150/IS904"/>
</dbReference>